<sequence length="151" mass="16442">MGTLANNIDKILIGTLLGAPELAIYAIALAIPTKIKDLLKLVWAPYTPKFSQDRVGIKQVQEKLKRLVLPVSLAIIGGSVLYWLFIDDIMFLLFGTGYVAAGAYSKLLLLMILASIPAAFLGTFTMAQKKTKAIILGYHIFPFLKLGVMSG</sequence>
<organism evidence="7">
    <name type="scientific">marine sediment metagenome</name>
    <dbReference type="NCBI Taxonomy" id="412755"/>
    <lineage>
        <taxon>unclassified sequences</taxon>
        <taxon>metagenomes</taxon>
        <taxon>ecological metagenomes</taxon>
    </lineage>
</organism>
<feature type="transmembrane region" description="Helical" evidence="6">
    <location>
        <begin position="98"/>
        <end position="121"/>
    </location>
</feature>
<proteinExistence type="predicted"/>
<dbReference type="GO" id="GO:0005886">
    <property type="term" value="C:plasma membrane"/>
    <property type="evidence" value="ECO:0007669"/>
    <property type="project" value="UniProtKB-SubCell"/>
</dbReference>
<gene>
    <name evidence="7" type="ORF">S03H2_43458</name>
</gene>
<accession>X1IWS3</accession>
<evidence type="ECO:0000256" key="4">
    <source>
        <dbReference type="ARBA" id="ARBA00022989"/>
    </source>
</evidence>
<evidence type="ECO:0000256" key="1">
    <source>
        <dbReference type="ARBA" id="ARBA00004651"/>
    </source>
</evidence>
<evidence type="ECO:0000256" key="5">
    <source>
        <dbReference type="ARBA" id="ARBA00023136"/>
    </source>
</evidence>
<dbReference type="EMBL" id="BARU01027112">
    <property type="protein sequence ID" value="GAH70534.1"/>
    <property type="molecule type" value="Genomic_DNA"/>
</dbReference>
<dbReference type="PANTHER" id="PTHR30250:SF11">
    <property type="entry name" value="O-ANTIGEN TRANSPORTER-RELATED"/>
    <property type="match status" value="1"/>
</dbReference>
<dbReference type="PANTHER" id="PTHR30250">
    <property type="entry name" value="PST FAMILY PREDICTED COLANIC ACID TRANSPORTER"/>
    <property type="match status" value="1"/>
</dbReference>
<evidence type="ECO:0000313" key="7">
    <source>
        <dbReference type="EMBL" id="GAH70534.1"/>
    </source>
</evidence>
<dbReference type="InterPro" id="IPR050833">
    <property type="entry name" value="Poly_Biosynth_Transport"/>
</dbReference>
<evidence type="ECO:0000256" key="3">
    <source>
        <dbReference type="ARBA" id="ARBA00022692"/>
    </source>
</evidence>
<protein>
    <recommendedName>
        <fullName evidence="8">Polysaccharide biosynthesis protein C-terminal domain-containing protein</fullName>
    </recommendedName>
</protein>
<feature type="non-terminal residue" evidence="7">
    <location>
        <position position="151"/>
    </location>
</feature>
<keyword evidence="2" id="KW-1003">Cell membrane</keyword>
<feature type="transmembrane region" description="Helical" evidence="6">
    <location>
        <begin position="67"/>
        <end position="86"/>
    </location>
</feature>
<keyword evidence="5 6" id="KW-0472">Membrane</keyword>
<name>X1IWS3_9ZZZZ</name>
<evidence type="ECO:0008006" key="8">
    <source>
        <dbReference type="Google" id="ProtNLM"/>
    </source>
</evidence>
<evidence type="ECO:0000256" key="6">
    <source>
        <dbReference type="SAM" id="Phobius"/>
    </source>
</evidence>
<keyword evidence="4 6" id="KW-1133">Transmembrane helix</keyword>
<feature type="transmembrane region" description="Helical" evidence="6">
    <location>
        <begin position="12"/>
        <end position="31"/>
    </location>
</feature>
<reference evidence="7" key="1">
    <citation type="journal article" date="2014" name="Front. Microbiol.">
        <title>High frequency of phylogenetically diverse reductive dehalogenase-homologous genes in deep subseafloor sedimentary metagenomes.</title>
        <authorList>
            <person name="Kawai M."/>
            <person name="Futagami T."/>
            <person name="Toyoda A."/>
            <person name="Takaki Y."/>
            <person name="Nishi S."/>
            <person name="Hori S."/>
            <person name="Arai W."/>
            <person name="Tsubouchi T."/>
            <person name="Morono Y."/>
            <person name="Uchiyama I."/>
            <person name="Ito T."/>
            <person name="Fujiyama A."/>
            <person name="Inagaki F."/>
            <person name="Takami H."/>
        </authorList>
    </citation>
    <scope>NUCLEOTIDE SEQUENCE</scope>
    <source>
        <strain evidence="7">Expedition CK06-06</strain>
    </source>
</reference>
<keyword evidence="3 6" id="KW-0812">Transmembrane</keyword>
<dbReference type="AlphaFoldDB" id="X1IWS3"/>
<comment type="subcellular location">
    <subcellularLocation>
        <location evidence="1">Cell membrane</location>
        <topology evidence="1">Multi-pass membrane protein</topology>
    </subcellularLocation>
</comment>
<evidence type="ECO:0000256" key="2">
    <source>
        <dbReference type="ARBA" id="ARBA00022475"/>
    </source>
</evidence>
<comment type="caution">
    <text evidence="7">The sequence shown here is derived from an EMBL/GenBank/DDBJ whole genome shotgun (WGS) entry which is preliminary data.</text>
</comment>